<dbReference type="Pfam" id="PF20358">
    <property type="entry name" value="DUF6653"/>
    <property type="match status" value="1"/>
</dbReference>
<gene>
    <name evidence="2" type="ORF">SAMN05192561_10547</name>
</gene>
<dbReference type="AlphaFoldDB" id="A0A1H6IVR9"/>
<reference evidence="2" key="1">
    <citation type="submission" date="2016-10" db="EMBL/GenBank/DDBJ databases">
        <authorList>
            <person name="de Groot N.N."/>
        </authorList>
    </citation>
    <scope>NUCLEOTIDE SEQUENCE [LARGE SCALE GENOMIC DNA]</scope>
    <source>
        <strain evidence="2">IBRC-M10418</strain>
    </source>
</reference>
<evidence type="ECO:0000313" key="2">
    <source>
        <dbReference type="EMBL" id="SEH53423.1"/>
    </source>
</evidence>
<dbReference type="EMBL" id="FNWU01000005">
    <property type="protein sequence ID" value="SEH53423.1"/>
    <property type="molecule type" value="Genomic_DNA"/>
</dbReference>
<dbReference type="RefSeq" id="WP_092817070.1">
    <property type="nucleotide sequence ID" value="NZ_FNWU01000005.1"/>
</dbReference>
<dbReference type="Proteomes" id="UP000199215">
    <property type="component" value="Unassembled WGS sequence"/>
</dbReference>
<feature type="transmembrane region" description="Helical" evidence="1">
    <location>
        <begin position="20"/>
        <end position="36"/>
    </location>
</feature>
<keyword evidence="3" id="KW-1185">Reference proteome</keyword>
<name>A0A1H6IVR9_9EURY</name>
<proteinExistence type="predicted"/>
<keyword evidence="1" id="KW-1133">Transmembrane helix</keyword>
<accession>A0A1H6IVR9</accession>
<dbReference type="STRING" id="1267564.SAMN05192561_10547"/>
<evidence type="ECO:0000313" key="3">
    <source>
        <dbReference type="Proteomes" id="UP000199215"/>
    </source>
</evidence>
<dbReference type="OrthoDB" id="333419at2157"/>
<feature type="transmembrane region" description="Helical" evidence="1">
    <location>
        <begin position="93"/>
        <end position="110"/>
    </location>
</feature>
<organism evidence="2 3">
    <name type="scientific">Halopenitus malekzadehii</name>
    <dbReference type="NCBI Taxonomy" id="1267564"/>
    <lineage>
        <taxon>Archaea</taxon>
        <taxon>Methanobacteriati</taxon>
        <taxon>Methanobacteriota</taxon>
        <taxon>Stenosarchaea group</taxon>
        <taxon>Halobacteria</taxon>
        <taxon>Halobacteriales</taxon>
        <taxon>Haloferacaceae</taxon>
        <taxon>Halopenitus</taxon>
    </lineage>
</organism>
<keyword evidence="1" id="KW-0812">Transmembrane</keyword>
<protein>
    <submittedName>
        <fullName evidence="2">Uncharacterized protein</fullName>
    </submittedName>
</protein>
<feature type="transmembrane region" description="Helical" evidence="1">
    <location>
        <begin position="117"/>
        <end position="136"/>
    </location>
</feature>
<evidence type="ECO:0000256" key="1">
    <source>
        <dbReference type="SAM" id="Phobius"/>
    </source>
</evidence>
<keyword evidence="1" id="KW-0472">Membrane</keyword>
<sequence length="149" mass="17231">MESVGEFSETFWNRHSNPKSGWSRMLVFPVLLYAVYQRRWRVAGAAVVFTALNPILFSPPADDEAWMTRVVLAERWWTTEYGQPIFELSYPNVLNVLNIPVAGYAFIAAYRQRPRHTMLAGVVSMALKLWYVAALVRRYDAEKEKTRGK</sequence>
<dbReference type="InterPro" id="IPR046595">
    <property type="entry name" value="DUF6653"/>
</dbReference>